<evidence type="ECO:0000256" key="1">
    <source>
        <dbReference type="SAM" id="MobiDB-lite"/>
    </source>
</evidence>
<comment type="caution">
    <text evidence="3">The sequence shown here is derived from an EMBL/GenBank/DDBJ whole genome shotgun (WGS) entry which is preliminary data.</text>
</comment>
<keyword evidence="2" id="KW-1133">Transmembrane helix</keyword>
<dbReference type="Gene3D" id="2.120.10.30">
    <property type="entry name" value="TolB, C-terminal domain"/>
    <property type="match status" value="1"/>
</dbReference>
<keyword evidence="2" id="KW-0812">Transmembrane</keyword>
<evidence type="ECO:0000313" key="3">
    <source>
        <dbReference type="EMBL" id="MFC7080108.1"/>
    </source>
</evidence>
<evidence type="ECO:0000313" key="4">
    <source>
        <dbReference type="Proteomes" id="UP001596407"/>
    </source>
</evidence>
<dbReference type="RefSeq" id="WP_382209469.1">
    <property type="nucleotide sequence ID" value="NZ_JBHSZH010000005.1"/>
</dbReference>
<proteinExistence type="predicted"/>
<sequence>MFVVNTSSGIREWTWAAESELPITGGGDYRKDWVHLNDVEYLHDGRIMVDLRNQDKVAFLNRTGIVENWTLGTDDDYDVLREQHNPDYIPASEGGPAVVVADSENDRVVEYQREGGEWTRTWVWSDDEMQWSRDADRLPDGNTLVTDTIGDRVFEVNREGEIVWEVPVDRAYEAERLGTGDESAGGPSAASADLESRRAEPPSGPAEQFEEAVRDAVPIEVQNGLLGYFFPWWMGLYDVLATFALVVAVAVWGGLELRWSSLSLPTRESLDTDSLVSLRSILVLTLVAALGYAAAGVTALL</sequence>
<dbReference type="Pfam" id="PF14269">
    <property type="entry name" value="Arylsulfotran_2"/>
    <property type="match status" value="1"/>
</dbReference>
<evidence type="ECO:0000256" key="2">
    <source>
        <dbReference type="SAM" id="Phobius"/>
    </source>
</evidence>
<dbReference type="InterPro" id="IPR039535">
    <property type="entry name" value="ASST-like"/>
</dbReference>
<keyword evidence="4" id="KW-1185">Reference proteome</keyword>
<reference evidence="3 4" key="1">
    <citation type="journal article" date="2019" name="Int. J. Syst. Evol. Microbiol.">
        <title>The Global Catalogue of Microorganisms (GCM) 10K type strain sequencing project: providing services to taxonomists for standard genome sequencing and annotation.</title>
        <authorList>
            <consortium name="The Broad Institute Genomics Platform"/>
            <consortium name="The Broad Institute Genome Sequencing Center for Infectious Disease"/>
            <person name="Wu L."/>
            <person name="Ma J."/>
        </authorList>
    </citation>
    <scope>NUCLEOTIDE SEQUENCE [LARGE SCALE GENOMIC DNA]</scope>
    <source>
        <strain evidence="3 4">DT72</strain>
    </source>
</reference>
<name>A0ABD5WLW1_9EURY</name>
<dbReference type="AlphaFoldDB" id="A0ABD5WLW1"/>
<protein>
    <submittedName>
        <fullName evidence="3">Arylsulfotransferase family protein</fullName>
    </submittedName>
</protein>
<keyword evidence="2" id="KW-0472">Membrane</keyword>
<dbReference type="EMBL" id="JBHSZH010000005">
    <property type="protein sequence ID" value="MFC7080108.1"/>
    <property type="molecule type" value="Genomic_DNA"/>
</dbReference>
<organism evidence="3 4">
    <name type="scientific">Halorussus caseinilyticus</name>
    <dbReference type="NCBI Taxonomy" id="3034025"/>
    <lineage>
        <taxon>Archaea</taxon>
        <taxon>Methanobacteriati</taxon>
        <taxon>Methanobacteriota</taxon>
        <taxon>Stenosarchaea group</taxon>
        <taxon>Halobacteria</taxon>
        <taxon>Halobacteriales</taxon>
        <taxon>Haladaptataceae</taxon>
        <taxon>Halorussus</taxon>
    </lineage>
</organism>
<feature type="transmembrane region" description="Helical" evidence="2">
    <location>
        <begin position="276"/>
        <end position="295"/>
    </location>
</feature>
<feature type="transmembrane region" description="Helical" evidence="2">
    <location>
        <begin position="232"/>
        <end position="255"/>
    </location>
</feature>
<dbReference type="SUPFAM" id="SSF101898">
    <property type="entry name" value="NHL repeat"/>
    <property type="match status" value="1"/>
</dbReference>
<accession>A0ABD5WLW1</accession>
<gene>
    <name evidence="3" type="ORF">ACFQJ6_08245</name>
</gene>
<feature type="region of interest" description="Disordered" evidence="1">
    <location>
        <begin position="177"/>
        <end position="208"/>
    </location>
</feature>
<dbReference type="InterPro" id="IPR011042">
    <property type="entry name" value="6-blade_b-propeller_TolB-like"/>
</dbReference>
<dbReference type="Proteomes" id="UP001596407">
    <property type="component" value="Unassembled WGS sequence"/>
</dbReference>